<dbReference type="EMBL" id="LAZR01004828">
    <property type="protein sequence ID" value="KKN05220.1"/>
    <property type="molecule type" value="Genomic_DNA"/>
</dbReference>
<feature type="transmembrane region" description="Helical" evidence="2">
    <location>
        <begin position="378"/>
        <end position="397"/>
    </location>
</feature>
<dbReference type="InterPro" id="IPR025874">
    <property type="entry name" value="DZR"/>
</dbReference>
<feature type="region of interest" description="Disordered" evidence="1">
    <location>
        <begin position="34"/>
        <end position="64"/>
    </location>
</feature>
<dbReference type="Pfam" id="PF12773">
    <property type="entry name" value="DZR"/>
    <property type="match status" value="1"/>
</dbReference>
<evidence type="ECO:0000256" key="1">
    <source>
        <dbReference type="SAM" id="MobiDB-lite"/>
    </source>
</evidence>
<keyword evidence="2" id="KW-0472">Membrane</keyword>
<keyword evidence="2" id="KW-0812">Transmembrane</keyword>
<accession>A0A0F9MCZ3</accession>
<keyword evidence="2" id="KW-1133">Transmembrane helix</keyword>
<reference evidence="4" key="1">
    <citation type="journal article" date="2015" name="Nature">
        <title>Complex archaea that bridge the gap between prokaryotes and eukaryotes.</title>
        <authorList>
            <person name="Spang A."/>
            <person name="Saw J.H."/>
            <person name="Jorgensen S.L."/>
            <person name="Zaremba-Niedzwiedzka K."/>
            <person name="Martijn J."/>
            <person name="Lind A.E."/>
            <person name="van Eijk R."/>
            <person name="Schleper C."/>
            <person name="Guy L."/>
            <person name="Ettema T.J."/>
        </authorList>
    </citation>
    <scope>NUCLEOTIDE SEQUENCE</scope>
</reference>
<organism evidence="4">
    <name type="scientific">marine sediment metagenome</name>
    <dbReference type="NCBI Taxonomy" id="412755"/>
    <lineage>
        <taxon>unclassified sequences</taxon>
        <taxon>metagenomes</taxon>
        <taxon>ecological metagenomes</taxon>
    </lineage>
</organism>
<feature type="region of interest" description="Disordered" evidence="1">
    <location>
        <begin position="408"/>
        <end position="429"/>
    </location>
</feature>
<feature type="compositionally biased region" description="Low complexity" evidence="1">
    <location>
        <begin position="409"/>
        <end position="427"/>
    </location>
</feature>
<evidence type="ECO:0000256" key="2">
    <source>
        <dbReference type="SAM" id="Phobius"/>
    </source>
</evidence>
<feature type="transmembrane region" description="Helical" evidence="2">
    <location>
        <begin position="109"/>
        <end position="135"/>
    </location>
</feature>
<feature type="domain" description="DZANK-type" evidence="3">
    <location>
        <begin position="443"/>
        <end position="501"/>
    </location>
</feature>
<evidence type="ECO:0000313" key="4">
    <source>
        <dbReference type="EMBL" id="KKN05220.1"/>
    </source>
</evidence>
<protein>
    <recommendedName>
        <fullName evidence="3">DZANK-type domain-containing protein</fullName>
    </recommendedName>
</protein>
<gene>
    <name evidence="4" type="ORF">LCGC14_1089550</name>
</gene>
<proteinExistence type="predicted"/>
<comment type="caution">
    <text evidence="4">The sequence shown here is derived from an EMBL/GenBank/DDBJ whole genome shotgun (WGS) entry which is preliminary data.</text>
</comment>
<evidence type="ECO:0000259" key="3">
    <source>
        <dbReference type="Pfam" id="PF12773"/>
    </source>
</evidence>
<name>A0A0F9MCZ3_9ZZZZ</name>
<dbReference type="AlphaFoldDB" id="A0A0F9MCZ3"/>
<sequence>MPRGGGGGFGGGFRGGGGFGGGFRGGGMRGGSFGGRGGYGRPSGRPFGRTGASRTVSRSPRGPYSHRGYRPHRRYYRSSWWYMRPWYSRWWYNPYWAGHYYRPWYYSPVYIGGGTVLIIALALILLPIFGIVFWFPFSDADVDGNVSYRSTETLYYNEFWYEYEYIKEFNDITINNVQSSQAVINFGIHNGPFESLPTKLLITTEIGPITLQSGEYQYLWFFLRPGSSIDYDFNSSGQVDFFIGDGNDLYLWNQGGSPAFYIDVPNTNGDTGTLATITNADDYYVVWYNEGVSSIDVDFTVDFTENGVVDFNQAYFHLNETMDIQNKLFEIPSGLSGNWYFFIYFDPMNSPAESTTITFDVSYETGKSSIERWSEVQWIFIIIVVVALVLLVAAVVARKSQKKLKLKSPTTATPKPITTPTTTTTPTSKVSPYKVVPKAELNCIRCGASIHSDSKYCPKCGGKVEGRQIGSSTVITKANAKTCSLCGSKLTGSEKFCKWCGTKIEV</sequence>